<gene>
    <name evidence="1" type="ORF">CROQUDRAFT_85911</name>
</gene>
<protein>
    <submittedName>
        <fullName evidence="1">Uncharacterized protein</fullName>
    </submittedName>
</protein>
<sequence>MPKFASMAANPRWDGRLAATSLSVAGESPSKKVIMSFNTVSSPIHAVGRADRQKNVITNVTDDGMVVAFAPGSFCVGNTIVSKTRELLRGISMLSASSVLETTGLRYKSQNLPGGIFNWTGPGQCHLSHFAAT</sequence>
<evidence type="ECO:0000313" key="2">
    <source>
        <dbReference type="Proteomes" id="UP000886653"/>
    </source>
</evidence>
<dbReference type="AlphaFoldDB" id="A0A9P6TGW6"/>
<dbReference type="Proteomes" id="UP000886653">
    <property type="component" value="Unassembled WGS sequence"/>
</dbReference>
<name>A0A9P6TGW6_9BASI</name>
<evidence type="ECO:0000313" key="1">
    <source>
        <dbReference type="EMBL" id="KAG0152181.1"/>
    </source>
</evidence>
<keyword evidence="2" id="KW-1185">Reference proteome</keyword>
<accession>A0A9P6TGW6</accession>
<comment type="caution">
    <text evidence="1">The sequence shown here is derived from an EMBL/GenBank/DDBJ whole genome shotgun (WGS) entry which is preliminary data.</text>
</comment>
<organism evidence="1 2">
    <name type="scientific">Cronartium quercuum f. sp. fusiforme G11</name>
    <dbReference type="NCBI Taxonomy" id="708437"/>
    <lineage>
        <taxon>Eukaryota</taxon>
        <taxon>Fungi</taxon>
        <taxon>Dikarya</taxon>
        <taxon>Basidiomycota</taxon>
        <taxon>Pucciniomycotina</taxon>
        <taxon>Pucciniomycetes</taxon>
        <taxon>Pucciniales</taxon>
        <taxon>Coleosporiaceae</taxon>
        <taxon>Cronartium</taxon>
    </lineage>
</organism>
<proteinExistence type="predicted"/>
<reference evidence="1" key="1">
    <citation type="submission" date="2013-11" db="EMBL/GenBank/DDBJ databases">
        <title>Genome sequence of the fusiform rust pathogen reveals effectors for host alternation and coevolution with pine.</title>
        <authorList>
            <consortium name="DOE Joint Genome Institute"/>
            <person name="Smith K."/>
            <person name="Pendleton A."/>
            <person name="Kubisiak T."/>
            <person name="Anderson C."/>
            <person name="Salamov A."/>
            <person name="Aerts A."/>
            <person name="Riley R."/>
            <person name="Clum A."/>
            <person name="Lindquist E."/>
            <person name="Ence D."/>
            <person name="Campbell M."/>
            <person name="Kronenberg Z."/>
            <person name="Feau N."/>
            <person name="Dhillon B."/>
            <person name="Hamelin R."/>
            <person name="Burleigh J."/>
            <person name="Smith J."/>
            <person name="Yandell M."/>
            <person name="Nelson C."/>
            <person name="Grigoriev I."/>
            <person name="Davis J."/>
        </authorList>
    </citation>
    <scope>NUCLEOTIDE SEQUENCE</scope>
    <source>
        <strain evidence="1">G11</strain>
    </source>
</reference>
<dbReference type="EMBL" id="MU167209">
    <property type="protein sequence ID" value="KAG0152181.1"/>
    <property type="molecule type" value="Genomic_DNA"/>
</dbReference>